<sequence>MNGLFYHACDTRQGDQRTRSYQSPLPLSTTPSNFSCGNIGVISKLGESLTDVFAFTFDNFELELHTATLTTDRKRSHALVARRRLSTGARHDMRRYALLGCCGQVSRSIRGLHHFQTVSTMTLPES</sequence>
<evidence type="ECO:0000313" key="1">
    <source>
        <dbReference type="EMBL" id="KZT63084.1"/>
    </source>
</evidence>
<dbReference type="Proteomes" id="UP000076727">
    <property type="component" value="Unassembled WGS sequence"/>
</dbReference>
<dbReference type="EMBL" id="KV429275">
    <property type="protein sequence ID" value="KZT63084.1"/>
    <property type="molecule type" value="Genomic_DNA"/>
</dbReference>
<organism evidence="1 2">
    <name type="scientific">Daedalea quercina L-15889</name>
    <dbReference type="NCBI Taxonomy" id="1314783"/>
    <lineage>
        <taxon>Eukaryota</taxon>
        <taxon>Fungi</taxon>
        <taxon>Dikarya</taxon>
        <taxon>Basidiomycota</taxon>
        <taxon>Agaricomycotina</taxon>
        <taxon>Agaricomycetes</taxon>
        <taxon>Polyporales</taxon>
        <taxon>Fomitopsis</taxon>
    </lineage>
</organism>
<keyword evidence="2" id="KW-1185">Reference proteome</keyword>
<reference evidence="1 2" key="1">
    <citation type="journal article" date="2016" name="Mol. Biol. Evol.">
        <title>Comparative Genomics of Early-Diverging Mushroom-Forming Fungi Provides Insights into the Origins of Lignocellulose Decay Capabilities.</title>
        <authorList>
            <person name="Nagy L.G."/>
            <person name="Riley R."/>
            <person name="Tritt A."/>
            <person name="Adam C."/>
            <person name="Daum C."/>
            <person name="Floudas D."/>
            <person name="Sun H."/>
            <person name="Yadav J.S."/>
            <person name="Pangilinan J."/>
            <person name="Larsson K.H."/>
            <person name="Matsuura K."/>
            <person name="Barry K."/>
            <person name="Labutti K."/>
            <person name="Kuo R."/>
            <person name="Ohm R.A."/>
            <person name="Bhattacharya S.S."/>
            <person name="Shirouzu T."/>
            <person name="Yoshinaga Y."/>
            <person name="Martin F.M."/>
            <person name="Grigoriev I.V."/>
            <person name="Hibbett D.S."/>
        </authorList>
    </citation>
    <scope>NUCLEOTIDE SEQUENCE [LARGE SCALE GENOMIC DNA]</scope>
    <source>
        <strain evidence="1 2">L-15889</strain>
    </source>
</reference>
<name>A0A165KG00_9APHY</name>
<proteinExistence type="predicted"/>
<protein>
    <submittedName>
        <fullName evidence="1">Uncharacterized protein</fullName>
    </submittedName>
</protein>
<gene>
    <name evidence="1" type="ORF">DAEQUDRAFT_245039</name>
</gene>
<accession>A0A165KG00</accession>
<dbReference type="AlphaFoldDB" id="A0A165KG00"/>
<evidence type="ECO:0000313" key="2">
    <source>
        <dbReference type="Proteomes" id="UP000076727"/>
    </source>
</evidence>